<dbReference type="CDD" id="cd18793">
    <property type="entry name" value="SF2_C_SNF"/>
    <property type="match status" value="1"/>
</dbReference>
<keyword evidence="1" id="KW-0378">Hydrolase</keyword>
<name>A0A7J9SHT0_9EURY</name>
<evidence type="ECO:0000313" key="6">
    <source>
        <dbReference type="Proteomes" id="UP000546257"/>
    </source>
</evidence>
<keyword evidence="5" id="KW-0547">Nucleotide-binding</keyword>
<keyword evidence="5" id="KW-0067">ATP-binding</keyword>
<dbReference type="SMART" id="SM00490">
    <property type="entry name" value="HELICc"/>
    <property type="match status" value="1"/>
</dbReference>
<protein>
    <submittedName>
        <fullName evidence="5">Helicase</fullName>
    </submittedName>
</protein>
<dbReference type="GO" id="GO:0140097">
    <property type="term" value="F:catalytic activity, acting on DNA"/>
    <property type="evidence" value="ECO:0007669"/>
    <property type="project" value="UniProtKB-ARBA"/>
</dbReference>
<dbReference type="InterPro" id="IPR049730">
    <property type="entry name" value="SNF2/RAD54-like_C"/>
</dbReference>
<feature type="compositionally biased region" description="Basic and acidic residues" evidence="2">
    <location>
        <begin position="1053"/>
        <end position="1085"/>
    </location>
</feature>
<evidence type="ECO:0000256" key="1">
    <source>
        <dbReference type="ARBA" id="ARBA00022801"/>
    </source>
</evidence>
<dbReference type="EMBL" id="JACKXD010000002">
    <property type="protein sequence ID" value="MBB6645923.1"/>
    <property type="molecule type" value="Genomic_DNA"/>
</dbReference>
<dbReference type="Gene3D" id="3.40.50.10810">
    <property type="entry name" value="Tandem AAA-ATPase domain"/>
    <property type="match status" value="1"/>
</dbReference>
<dbReference type="RefSeq" id="WP_185192286.1">
    <property type="nucleotide sequence ID" value="NZ_JACKXD010000002.1"/>
</dbReference>
<accession>A0A7J9SHT0</accession>
<sequence length="1310" mass="148658">MADLQTYSWDSIYESQPSTGGSHLVDEFYVPALERSVRYDRVAGYFSSSALAVAARGVHALVENDGKMRLIVGAELYETDRPVLEALSDELSEGLDELDDDRLDAQLQLLAQLLREDRLAIKVAVPRQGNWGIFHPKVGIFHDDQGNSLSFEGSVNETAGGWERNYERFKVHREWRDGQYEYVEGDVDTFDRLWKDNHPYVEVYDLPEAIEEEIIDWKAPDSDTEVETALQIARGEAPPTERDKANIIADGPLAPGGLALAEEGSTITPWPHQRVVSDTLVNTYPNSFLLCDEVGLGKTIEAGLTLSRLGLTEELETGLLLVPASLTIQWQEELWEKFNINAYRFDRGSNYEYVFHDAFGREHPPPAAADLDLGDAEADDAWIESPIWRFIRSQQADADVSGPTIIIMSWHTARLDDRWDQVAPEDTGTARTRDDVPASCRGRDIQNREGVWDAVIVDEAHNARAGSKFYTLLERLREHTQTYYLLTATPMQLHSGELYDLMTLLDLPGEWDNRDRFVEFFEARQALSQALREELDGGAEGSTEASWSAQATLEDQQYQDRLSSERTLSSRIFDAVSVSLDVDNDEQARAIAKQRILEACTLASEYGEQYDGYIDRFDSAVDEHDVDPFEAKEDEKLKYLLYPEWKAEEEWLTYSRGDRLTALDDLTESGWRVVRDILAESTPVDALIHRNTRDTLRKYEQVGLLDTTVPTRDPKQRQIELTDETRAVYDRIDEYTRKFYKLAQQSTEAETRAIGFVMTTYRQRLTSSVYAISQSLQNRLETLRQQQTILERKQRASNGQYGESGRFIRETLSEYDLEDFDALDEVDDDLKDADLAEVIPSVTEEGIELLEEEIEALESFVSELTRIESDPKIGQLIDDLDELDRQGHNRIIIFTQYTDTMDFIRDRLVSVHGSTVATYSGRGGELYNLDDESWTTVGKERVKREFAADDGGVDILVCTDSASEGLNLQECGTLINYDLPWNPMRVEQRIGRIDRIGQRYDEVTILNYSYEDTVETDIYERLDARIGLFEDVVGDMQPILSGVSSQIRSATLETERDESRDAVERADKEFSDRVEKQEESDRVDVGESLDEIEEPPAQDVIDEAKLDAWESFNHPDILDVGADEYNTRKPFTVKSLESVLARSEALVDAGIQVTSVDELGIDVTDTEYGDGFDFGECTYRLEISDIESIPELDTEGTLASVIAPDEKEVAVTFSDECAEEFSSLHYLAPGNPLLQHLIETWKRNSDESERLINYSESINQSSHPLVCAWGRDDTINVLSDDGTVTDDHPVSSLSEWRDDFVVNREQYSTD</sequence>
<evidence type="ECO:0000259" key="3">
    <source>
        <dbReference type="PROSITE" id="PS51192"/>
    </source>
</evidence>
<dbReference type="GO" id="GO:0004386">
    <property type="term" value="F:helicase activity"/>
    <property type="evidence" value="ECO:0007669"/>
    <property type="project" value="UniProtKB-KW"/>
</dbReference>
<gene>
    <name evidence="5" type="ORF">H5V44_06410</name>
</gene>
<feature type="region of interest" description="Disordered" evidence="2">
    <location>
        <begin position="1051"/>
        <end position="1096"/>
    </location>
</feature>
<keyword evidence="6" id="KW-1185">Reference proteome</keyword>
<dbReference type="InterPro" id="IPR001650">
    <property type="entry name" value="Helicase_C-like"/>
</dbReference>
<reference evidence="5 6" key="1">
    <citation type="submission" date="2020-08" db="EMBL/GenBank/DDBJ databases">
        <authorList>
            <person name="Seo M.-J."/>
        </authorList>
    </citation>
    <scope>NUCLEOTIDE SEQUENCE [LARGE SCALE GENOMIC DNA]</scope>
    <source>
        <strain evidence="5 6">MBLA0160</strain>
    </source>
</reference>
<evidence type="ECO:0000259" key="4">
    <source>
        <dbReference type="PROSITE" id="PS51194"/>
    </source>
</evidence>
<dbReference type="SMART" id="SM00487">
    <property type="entry name" value="DEXDc"/>
    <property type="match status" value="1"/>
</dbReference>
<dbReference type="InterPro" id="IPR014001">
    <property type="entry name" value="Helicase_ATP-bd"/>
</dbReference>
<proteinExistence type="predicted"/>
<evidence type="ECO:0000256" key="2">
    <source>
        <dbReference type="SAM" id="MobiDB-lite"/>
    </source>
</evidence>
<dbReference type="Gene3D" id="3.30.870.10">
    <property type="entry name" value="Endonuclease Chain A"/>
    <property type="match status" value="1"/>
</dbReference>
<feature type="compositionally biased region" description="Acidic residues" evidence="2">
    <location>
        <begin position="1087"/>
        <end position="1096"/>
    </location>
</feature>
<evidence type="ECO:0000313" key="5">
    <source>
        <dbReference type="EMBL" id="MBB6645923.1"/>
    </source>
</evidence>
<dbReference type="Pfam" id="PF00176">
    <property type="entry name" value="SNF2-rel_dom"/>
    <property type="match status" value="1"/>
</dbReference>
<dbReference type="InterPro" id="IPR000330">
    <property type="entry name" value="SNF2_N"/>
</dbReference>
<dbReference type="PROSITE" id="PS51192">
    <property type="entry name" value="HELICASE_ATP_BIND_1"/>
    <property type="match status" value="1"/>
</dbReference>
<dbReference type="SUPFAM" id="SSF52540">
    <property type="entry name" value="P-loop containing nucleoside triphosphate hydrolases"/>
    <property type="match status" value="2"/>
</dbReference>
<comment type="caution">
    <text evidence="5">The sequence shown here is derived from an EMBL/GenBank/DDBJ whole genome shotgun (WGS) entry which is preliminary data.</text>
</comment>
<keyword evidence="5" id="KW-0347">Helicase</keyword>
<dbReference type="GO" id="GO:0016787">
    <property type="term" value="F:hydrolase activity"/>
    <property type="evidence" value="ECO:0007669"/>
    <property type="project" value="UniProtKB-KW"/>
</dbReference>
<dbReference type="Proteomes" id="UP000546257">
    <property type="component" value="Unassembled WGS sequence"/>
</dbReference>
<dbReference type="PANTHER" id="PTHR10799">
    <property type="entry name" value="SNF2/RAD54 HELICASE FAMILY"/>
    <property type="match status" value="1"/>
</dbReference>
<dbReference type="GO" id="GO:0005524">
    <property type="term" value="F:ATP binding"/>
    <property type="evidence" value="ECO:0007669"/>
    <property type="project" value="InterPro"/>
</dbReference>
<organism evidence="5 6">
    <name type="scientific">Halobellus ruber</name>
    <dbReference type="NCBI Taxonomy" id="2761102"/>
    <lineage>
        <taxon>Archaea</taxon>
        <taxon>Methanobacteriati</taxon>
        <taxon>Methanobacteriota</taxon>
        <taxon>Stenosarchaea group</taxon>
        <taxon>Halobacteria</taxon>
        <taxon>Halobacteriales</taxon>
        <taxon>Haloferacaceae</taxon>
        <taxon>Halobellus</taxon>
    </lineage>
</organism>
<dbReference type="InterPro" id="IPR027417">
    <property type="entry name" value="P-loop_NTPase"/>
</dbReference>
<dbReference type="CDD" id="cd09179">
    <property type="entry name" value="PLDc_N_DEXD_a"/>
    <property type="match status" value="1"/>
</dbReference>
<dbReference type="Gene3D" id="3.40.50.300">
    <property type="entry name" value="P-loop containing nucleotide triphosphate hydrolases"/>
    <property type="match status" value="1"/>
</dbReference>
<dbReference type="InterPro" id="IPR038718">
    <property type="entry name" value="SNF2-like_sf"/>
</dbReference>
<dbReference type="Pfam" id="PF00271">
    <property type="entry name" value="Helicase_C"/>
    <property type="match status" value="1"/>
</dbReference>
<dbReference type="PROSITE" id="PS51194">
    <property type="entry name" value="HELICASE_CTER"/>
    <property type="match status" value="1"/>
</dbReference>
<feature type="domain" description="Helicase ATP-binding" evidence="3">
    <location>
        <begin position="279"/>
        <end position="508"/>
    </location>
</feature>
<feature type="domain" description="Helicase C-terminal" evidence="4">
    <location>
        <begin position="872"/>
        <end position="1040"/>
    </location>
</feature>